<evidence type="ECO:0000313" key="1">
    <source>
        <dbReference type="EMBL" id="ESN92877.1"/>
    </source>
</evidence>
<evidence type="ECO:0000313" key="2">
    <source>
        <dbReference type="EnsemblMetazoa" id="HelroP165010"/>
    </source>
</evidence>
<proteinExistence type="predicted"/>
<organism evidence="2 3">
    <name type="scientific">Helobdella robusta</name>
    <name type="common">Californian leech</name>
    <dbReference type="NCBI Taxonomy" id="6412"/>
    <lineage>
        <taxon>Eukaryota</taxon>
        <taxon>Metazoa</taxon>
        <taxon>Spiralia</taxon>
        <taxon>Lophotrochozoa</taxon>
        <taxon>Annelida</taxon>
        <taxon>Clitellata</taxon>
        <taxon>Hirudinea</taxon>
        <taxon>Rhynchobdellida</taxon>
        <taxon>Glossiphoniidae</taxon>
        <taxon>Helobdella</taxon>
    </lineage>
</organism>
<sequence>MMLVILRYYDILAEIVAEIRMIYDSSTSIVFVGGEQSKEFYLTAEVLQRNVLPPFLYIFVIGYLPKHAEAYFGYINHSTAKQDQSFDNKTSLKHNGENIEKVKYFKNLGSYLGTAEKDLDARIALTRNSSDCDGASSTQPAFPSFFTAVNHGHLMKN</sequence>
<reference evidence="3" key="1">
    <citation type="submission" date="2012-12" db="EMBL/GenBank/DDBJ databases">
        <authorList>
            <person name="Hellsten U."/>
            <person name="Grimwood J."/>
            <person name="Chapman J.A."/>
            <person name="Shapiro H."/>
            <person name="Aerts A."/>
            <person name="Otillar R.P."/>
            <person name="Terry A.Y."/>
            <person name="Boore J.L."/>
            <person name="Simakov O."/>
            <person name="Marletaz F."/>
            <person name="Cho S.-J."/>
            <person name="Edsinger-Gonzales E."/>
            <person name="Havlak P."/>
            <person name="Kuo D.-H."/>
            <person name="Larsson T."/>
            <person name="Lv J."/>
            <person name="Arendt D."/>
            <person name="Savage R."/>
            <person name="Osoegawa K."/>
            <person name="de Jong P."/>
            <person name="Lindberg D.R."/>
            <person name="Seaver E.C."/>
            <person name="Weisblat D.A."/>
            <person name="Putnam N.H."/>
            <person name="Grigoriev I.V."/>
            <person name="Rokhsar D.S."/>
        </authorList>
    </citation>
    <scope>NUCLEOTIDE SEQUENCE</scope>
</reference>
<accession>T1EW45</accession>
<dbReference type="OrthoDB" id="410104at2759"/>
<dbReference type="EMBL" id="KB097639">
    <property type="protein sequence ID" value="ESN92877.1"/>
    <property type="molecule type" value="Genomic_DNA"/>
</dbReference>
<dbReference type="InParanoid" id="T1EW45"/>
<reference evidence="2" key="3">
    <citation type="submission" date="2015-06" db="UniProtKB">
        <authorList>
            <consortium name="EnsemblMetazoa"/>
        </authorList>
    </citation>
    <scope>IDENTIFICATION</scope>
</reference>
<dbReference type="AlphaFoldDB" id="T1EW45"/>
<dbReference type="EnsemblMetazoa" id="HelroT165010">
    <property type="protein sequence ID" value="HelroP165010"/>
    <property type="gene ID" value="HelroG165010"/>
</dbReference>
<dbReference type="EMBL" id="AMQM01001908">
    <property type="status" value="NOT_ANNOTATED_CDS"/>
    <property type="molecule type" value="Genomic_DNA"/>
</dbReference>
<reference evidence="1 3" key="2">
    <citation type="journal article" date="2013" name="Nature">
        <title>Insights into bilaterian evolution from three spiralian genomes.</title>
        <authorList>
            <person name="Simakov O."/>
            <person name="Marletaz F."/>
            <person name="Cho S.J."/>
            <person name="Edsinger-Gonzales E."/>
            <person name="Havlak P."/>
            <person name="Hellsten U."/>
            <person name="Kuo D.H."/>
            <person name="Larsson T."/>
            <person name="Lv J."/>
            <person name="Arendt D."/>
            <person name="Savage R."/>
            <person name="Osoegawa K."/>
            <person name="de Jong P."/>
            <person name="Grimwood J."/>
            <person name="Chapman J.A."/>
            <person name="Shapiro H."/>
            <person name="Aerts A."/>
            <person name="Otillar R.P."/>
            <person name="Terry A.Y."/>
            <person name="Boore J.L."/>
            <person name="Grigoriev I.V."/>
            <person name="Lindberg D.R."/>
            <person name="Seaver E.C."/>
            <person name="Weisblat D.A."/>
            <person name="Putnam N.H."/>
            <person name="Rokhsar D.S."/>
        </authorList>
    </citation>
    <scope>NUCLEOTIDE SEQUENCE</scope>
</reference>
<dbReference type="CTD" id="20200795"/>
<dbReference type="KEGG" id="hro:HELRODRAFT_165010"/>
<gene>
    <name evidence="2" type="primary">20200795</name>
    <name evidence="1" type="ORF">HELRODRAFT_165010</name>
</gene>
<dbReference type="HOGENOM" id="CLU_1679855_0_0_1"/>
<dbReference type="Proteomes" id="UP000015101">
    <property type="component" value="Unassembled WGS sequence"/>
</dbReference>
<keyword evidence="3" id="KW-1185">Reference proteome</keyword>
<name>T1EW45_HELRO</name>
<dbReference type="GeneID" id="20200795"/>
<dbReference type="RefSeq" id="XP_009029164.1">
    <property type="nucleotide sequence ID" value="XM_009030916.1"/>
</dbReference>
<evidence type="ECO:0000313" key="3">
    <source>
        <dbReference type="Proteomes" id="UP000015101"/>
    </source>
</evidence>
<protein>
    <submittedName>
        <fullName evidence="1 2">Uncharacterized protein</fullName>
    </submittedName>
</protein>